<keyword evidence="5" id="KW-0443">Lipid metabolism</keyword>
<protein>
    <submittedName>
        <fullName evidence="8">UDP-3-O-[3-hydroxymyristoyl] glucosamine N-acyltransferase</fullName>
        <ecNumber evidence="8">2.3.1.191</ecNumber>
    </submittedName>
</protein>
<evidence type="ECO:0000259" key="7">
    <source>
        <dbReference type="Pfam" id="PF04613"/>
    </source>
</evidence>
<name>A0A7W9BJZ1_9RHOB</name>
<dbReference type="RefSeq" id="WP_183526731.1">
    <property type="nucleotide sequence ID" value="NZ_JACIJM010000003.1"/>
</dbReference>
<dbReference type="GO" id="GO:0009245">
    <property type="term" value="P:lipid A biosynthetic process"/>
    <property type="evidence" value="ECO:0007669"/>
    <property type="project" value="UniProtKB-KW"/>
</dbReference>
<dbReference type="EC" id="2.3.1.191" evidence="8"/>
<dbReference type="AlphaFoldDB" id="A0A7W9BJZ1"/>
<dbReference type="CDD" id="cd03352">
    <property type="entry name" value="LbH_LpxD"/>
    <property type="match status" value="1"/>
</dbReference>
<dbReference type="EMBL" id="JACIJM010000003">
    <property type="protein sequence ID" value="MBB5721469.1"/>
    <property type="molecule type" value="Genomic_DNA"/>
</dbReference>
<evidence type="ECO:0000256" key="5">
    <source>
        <dbReference type="ARBA" id="ARBA00023098"/>
    </source>
</evidence>
<dbReference type="Pfam" id="PF04613">
    <property type="entry name" value="LpxD"/>
    <property type="match status" value="1"/>
</dbReference>
<accession>A0A7W9BJZ1</accession>
<dbReference type="InterPro" id="IPR001451">
    <property type="entry name" value="Hexapep"/>
</dbReference>
<dbReference type="Proteomes" id="UP000535415">
    <property type="component" value="Unassembled WGS sequence"/>
</dbReference>
<evidence type="ECO:0000256" key="1">
    <source>
        <dbReference type="ARBA" id="ARBA00022516"/>
    </source>
</evidence>
<keyword evidence="6 8" id="KW-0012">Acyltransferase</keyword>
<dbReference type="InterPro" id="IPR018357">
    <property type="entry name" value="Hexapep_transf_CS"/>
</dbReference>
<keyword evidence="2" id="KW-0441">Lipid A biosynthesis</keyword>
<evidence type="ECO:0000256" key="6">
    <source>
        <dbReference type="ARBA" id="ARBA00023315"/>
    </source>
</evidence>
<dbReference type="GO" id="GO:0016410">
    <property type="term" value="F:N-acyltransferase activity"/>
    <property type="evidence" value="ECO:0007669"/>
    <property type="project" value="InterPro"/>
</dbReference>
<proteinExistence type="predicted"/>
<keyword evidence="9" id="KW-1185">Reference proteome</keyword>
<dbReference type="Pfam" id="PF00132">
    <property type="entry name" value="Hexapep"/>
    <property type="match status" value="1"/>
</dbReference>
<dbReference type="PANTHER" id="PTHR43378">
    <property type="entry name" value="UDP-3-O-ACYLGLUCOSAMINE N-ACYLTRANSFERASE"/>
    <property type="match status" value="1"/>
</dbReference>
<comment type="caution">
    <text evidence="8">The sequence shown here is derived from an EMBL/GenBank/DDBJ whole genome shotgun (WGS) entry which is preliminary data.</text>
</comment>
<dbReference type="InterPro" id="IPR007691">
    <property type="entry name" value="LpxD"/>
</dbReference>
<sequence length="360" mass="36804">MTQTVADIARALGADVLGDGGVVVSGLAEPSMAGPDDLALAMSKRYADALTASAAQAAVVWADADWQALGLQAAIVVPRPRLAMSVLTQMMDKPLVGQGIHPSAVIDPAAKIGANVTIGPFCVIGADAVIGQDTLLAELVSIGAGVQIGAQGILHPGVRIGRDVVIGDHVILQPNVVIGADGFSFVTAMPSIAETGRRTLGKTPFEAIDDATQHRIHSLGSVVLGDHVEIGANSTVDAGTIRPTRIGSGTKIDNLVQVGHNVIVGENCLLCAQTAVAGSAVIGDRSILGGKSGVADNITIGSDCLLGGAAIVLGDTPRGQFMMGYPAKPMLAFRAEQRSLRNEAKDAGRRKLVSKPNDDT</sequence>
<keyword evidence="3 8" id="KW-0808">Transferase</keyword>
<dbReference type="Pfam" id="PF14602">
    <property type="entry name" value="Hexapep_2"/>
    <property type="match status" value="2"/>
</dbReference>
<dbReference type="InterPro" id="IPR020573">
    <property type="entry name" value="UDP_GlcNAc_AcTrfase_non-rep"/>
</dbReference>
<evidence type="ECO:0000256" key="4">
    <source>
        <dbReference type="ARBA" id="ARBA00022737"/>
    </source>
</evidence>
<evidence type="ECO:0000313" key="8">
    <source>
        <dbReference type="EMBL" id="MBB5721469.1"/>
    </source>
</evidence>
<gene>
    <name evidence="8" type="ORF">FHS72_001081</name>
</gene>
<dbReference type="PANTHER" id="PTHR43378:SF2">
    <property type="entry name" value="UDP-3-O-ACYLGLUCOSAMINE N-ACYLTRANSFERASE 1, MITOCHONDRIAL-RELATED"/>
    <property type="match status" value="1"/>
</dbReference>
<dbReference type="Gene3D" id="3.40.1390.10">
    <property type="entry name" value="MurE/MurF, N-terminal domain"/>
    <property type="match status" value="1"/>
</dbReference>
<organism evidence="8 9">
    <name type="scientific">Yoonia ponticola</name>
    <dbReference type="NCBI Taxonomy" id="1524255"/>
    <lineage>
        <taxon>Bacteria</taxon>
        <taxon>Pseudomonadati</taxon>
        <taxon>Pseudomonadota</taxon>
        <taxon>Alphaproteobacteria</taxon>
        <taxon>Rhodobacterales</taxon>
        <taxon>Paracoccaceae</taxon>
        <taxon>Yoonia</taxon>
    </lineage>
</organism>
<evidence type="ECO:0000256" key="2">
    <source>
        <dbReference type="ARBA" id="ARBA00022556"/>
    </source>
</evidence>
<dbReference type="PROSITE" id="PS00101">
    <property type="entry name" value="HEXAPEP_TRANSFERASES"/>
    <property type="match status" value="1"/>
</dbReference>
<evidence type="ECO:0000313" key="9">
    <source>
        <dbReference type="Proteomes" id="UP000535415"/>
    </source>
</evidence>
<dbReference type="InterPro" id="IPR011004">
    <property type="entry name" value="Trimer_LpxA-like_sf"/>
</dbReference>
<dbReference type="GO" id="GO:0103118">
    <property type="term" value="F:UDP-3-O-[(3R)-3-hydroxyacyl]-glucosamine N-acyltransferase activity"/>
    <property type="evidence" value="ECO:0007669"/>
    <property type="project" value="UniProtKB-EC"/>
</dbReference>
<feature type="domain" description="UDP-3-O-[3-hydroxymyristoyl] glucosamine N-acyltransferase non-repeat region" evidence="7">
    <location>
        <begin position="23"/>
        <end position="89"/>
    </location>
</feature>
<dbReference type="GO" id="GO:0016020">
    <property type="term" value="C:membrane"/>
    <property type="evidence" value="ECO:0007669"/>
    <property type="project" value="GOC"/>
</dbReference>
<dbReference type="Gene3D" id="2.160.10.10">
    <property type="entry name" value="Hexapeptide repeat proteins"/>
    <property type="match status" value="1"/>
</dbReference>
<dbReference type="NCBIfam" id="NF002060">
    <property type="entry name" value="PRK00892.1"/>
    <property type="match status" value="1"/>
</dbReference>
<dbReference type="SUPFAM" id="SSF51161">
    <property type="entry name" value="Trimeric LpxA-like enzymes"/>
    <property type="match status" value="1"/>
</dbReference>
<evidence type="ECO:0000256" key="3">
    <source>
        <dbReference type="ARBA" id="ARBA00022679"/>
    </source>
</evidence>
<keyword evidence="1" id="KW-0444">Lipid biosynthesis</keyword>
<reference evidence="8 9" key="1">
    <citation type="submission" date="2020-08" db="EMBL/GenBank/DDBJ databases">
        <title>Genomic Encyclopedia of Type Strains, Phase IV (KMG-IV): sequencing the most valuable type-strain genomes for metagenomic binning, comparative biology and taxonomic classification.</title>
        <authorList>
            <person name="Goeker M."/>
        </authorList>
    </citation>
    <scope>NUCLEOTIDE SEQUENCE [LARGE SCALE GENOMIC DNA]</scope>
    <source>
        <strain evidence="8 9">DSM 101064</strain>
    </source>
</reference>
<keyword evidence="4" id="KW-0677">Repeat</keyword>